<sequence length="256" mass="28286">MNIKVLGFSGGIGGTSGTTCLQLNERVLIDAGSGLAELSLPEMKAIRHVLLTHAHMDHICFLPMLLANIIGQQSEPVTVYASAATLDVLKRHLFNWEIWPDFTRLPDVDNPCLKMQAITDSDLLALDGMLIRPFVVDHSVSTFGYAVRKDNRQTVFTADTGYDERLVGQLDALGYIDDLILECSFPDHLAELARSSGHLTPQLAARLVESLDQSPGQIWVTHLKPSYESELRQTLSAHVATSHWHILADRGKLPKI</sequence>
<dbReference type="RefSeq" id="WP_034773456.1">
    <property type="nucleotide sequence ID" value="NZ_JPER01000001.1"/>
</dbReference>
<name>A0A094IVV8_9GAMM</name>
<reference evidence="2 3" key="1">
    <citation type="submission" date="2014-06" db="EMBL/GenBank/DDBJ databases">
        <title>The draft genome sequence of Idiomarina salinarum ISL-52.</title>
        <authorList>
            <person name="Du J."/>
            <person name="Shao Z."/>
        </authorList>
    </citation>
    <scope>NUCLEOTIDE SEQUENCE [LARGE SCALE GENOMIC DNA]</scope>
    <source>
        <strain evidence="2 3">ISL-52</strain>
    </source>
</reference>
<dbReference type="GO" id="GO:0006198">
    <property type="term" value="P:cAMP catabolic process"/>
    <property type="evidence" value="ECO:0007669"/>
    <property type="project" value="InterPro"/>
</dbReference>
<dbReference type="GO" id="GO:1902660">
    <property type="term" value="P:negative regulation of glucose mediated signaling pathway"/>
    <property type="evidence" value="ECO:0007669"/>
    <property type="project" value="TreeGrafter"/>
</dbReference>
<proteinExistence type="predicted"/>
<organism evidence="2 3">
    <name type="scientific">Pseudidiomarina salinarum</name>
    <dbReference type="NCBI Taxonomy" id="435908"/>
    <lineage>
        <taxon>Bacteria</taxon>
        <taxon>Pseudomonadati</taxon>
        <taxon>Pseudomonadota</taxon>
        <taxon>Gammaproteobacteria</taxon>
        <taxon>Alteromonadales</taxon>
        <taxon>Idiomarinaceae</taxon>
        <taxon>Pseudidiomarina</taxon>
    </lineage>
</organism>
<accession>A0A094IVV8</accession>
<protein>
    <recommendedName>
        <fullName evidence="1">Metallo-beta-lactamase domain-containing protein</fullName>
    </recommendedName>
</protein>
<dbReference type="CDD" id="cd07735">
    <property type="entry name" value="class_II_PDE_MBL-fold"/>
    <property type="match status" value="1"/>
</dbReference>
<evidence type="ECO:0000313" key="2">
    <source>
        <dbReference type="EMBL" id="KFZ31262.1"/>
    </source>
</evidence>
<dbReference type="Gene3D" id="3.60.15.10">
    <property type="entry name" value="Ribonuclease Z/Hydroxyacylglutathione hydrolase-like"/>
    <property type="match status" value="1"/>
</dbReference>
<dbReference type="GO" id="GO:0047555">
    <property type="term" value="F:3',5'-cyclic-GMP phosphodiesterase activity"/>
    <property type="evidence" value="ECO:0007669"/>
    <property type="project" value="TreeGrafter"/>
</dbReference>
<dbReference type="Pfam" id="PF12706">
    <property type="entry name" value="Lactamase_B_2"/>
    <property type="match status" value="1"/>
</dbReference>
<dbReference type="STRING" id="435908.IDSA_00560"/>
<dbReference type="InterPro" id="IPR036866">
    <property type="entry name" value="RibonucZ/Hydroxyglut_hydro"/>
</dbReference>
<comment type="caution">
    <text evidence="2">The sequence shown here is derived from an EMBL/GenBank/DDBJ whole genome shotgun (WGS) entry which is preliminary data.</text>
</comment>
<dbReference type="OrthoDB" id="9803916at2"/>
<dbReference type="Proteomes" id="UP000054363">
    <property type="component" value="Unassembled WGS sequence"/>
</dbReference>
<keyword evidence="3" id="KW-1185">Reference proteome</keyword>
<dbReference type="PANTHER" id="PTHR28283">
    <property type="entry name" value="3',5'-CYCLIC-NUCLEOTIDE PHOSPHODIESTERASE 1"/>
    <property type="match status" value="1"/>
</dbReference>
<dbReference type="SUPFAM" id="SSF56281">
    <property type="entry name" value="Metallo-hydrolase/oxidoreductase"/>
    <property type="match status" value="1"/>
</dbReference>
<dbReference type="SMART" id="SM00849">
    <property type="entry name" value="Lactamase_B"/>
    <property type="match status" value="1"/>
</dbReference>
<dbReference type="AlphaFoldDB" id="A0A094IVV8"/>
<dbReference type="GO" id="GO:0004115">
    <property type="term" value="F:3',5'-cyclic-AMP phosphodiesterase activity"/>
    <property type="evidence" value="ECO:0007669"/>
    <property type="project" value="InterPro"/>
</dbReference>
<dbReference type="InterPro" id="IPR001279">
    <property type="entry name" value="Metallo-B-lactamas"/>
</dbReference>
<feature type="domain" description="Metallo-beta-lactamase" evidence="1">
    <location>
        <begin position="17"/>
        <end position="211"/>
    </location>
</feature>
<dbReference type="EMBL" id="JPER01000001">
    <property type="protein sequence ID" value="KFZ31262.1"/>
    <property type="molecule type" value="Genomic_DNA"/>
</dbReference>
<dbReference type="PRINTS" id="PR00388">
    <property type="entry name" value="PDIESTERASE2"/>
</dbReference>
<dbReference type="eggNOG" id="COG1234">
    <property type="taxonomic scope" value="Bacteria"/>
</dbReference>
<gene>
    <name evidence="2" type="ORF">IDSA_00560</name>
</gene>
<evidence type="ECO:0000313" key="3">
    <source>
        <dbReference type="Proteomes" id="UP000054363"/>
    </source>
</evidence>
<dbReference type="PANTHER" id="PTHR28283:SF1">
    <property type="entry name" value="3',5'-CYCLIC-NUCLEOTIDE PHOSPHODIESTERASE 1"/>
    <property type="match status" value="1"/>
</dbReference>
<evidence type="ECO:0000259" key="1">
    <source>
        <dbReference type="SMART" id="SM00849"/>
    </source>
</evidence>
<dbReference type="InterPro" id="IPR000396">
    <property type="entry name" value="Pdiesterase2"/>
</dbReference>